<evidence type="ECO:0000313" key="2">
    <source>
        <dbReference type="EMBL" id="KKM02186.1"/>
    </source>
</evidence>
<dbReference type="AlphaFoldDB" id="A0A0F9J8M1"/>
<feature type="non-terminal residue" evidence="2">
    <location>
        <position position="180"/>
    </location>
</feature>
<feature type="region of interest" description="Disordered" evidence="1">
    <location>
        <begin position="109"/>
        <end position="137"/>
    </location>
</feature>
<name>A0A0F9J8M1_9ZZZZ</name>
<sequence>MPSHRTEIEVLQDLDEVVSKQRIDKSTLNLSSFILFYFKHLTPNATPPFHKEILTLLQDSIIPSVGLTTPHENTKVHTKVHDLELKGTNSHGEGENHIRIDTERLNTTKEEGRDDPLVPPVYDIRPPTQFPPTKTETLDSNKMLLSGEKEKLNRLLFIAPRGFSKSTLCSRFFPMWLAVM</sequence>
<comment type="caution">
    <text evidence="2">The sequence shown here is derived from an EMBL/GenBank/DDBJ whole genome shotgun (WGS) entry which is preliminary data.</text>
</comment>
<organism evidence="2">
    <name type="scientific">marine sediment metagenome</name>
    <dbReference type="NCBI Taxonomy" id="412755"/>
    <lineage>
        <taxon>unclassified sequences</taxon>
        <taxon>metagenomes</taxon>
        <taxon>ecological metagenomes</taxon>
    </lineage>
</organism>
<protein>
    <submittedName>
        <fullName evidence="2">Uncharacterized protein</fullName>
    </submittedName>
</protein>
<dbReference type="EMBL" id="LAZR01017003">
    <property type="protein sequence ID" value="KKM02186.1"/>
    <property type="molecule type" value="Genomic_DNA"/>
</dbReference>
<gene>
    <name evidence="2" type="ORF">LCGC14_1787000</name>
</gene>
<reference evidence="2" key="1">
    <citation type="journal article" date="2015" name="Nature">
        <title>Complex archaea that bridge the gap between prokaryotes and eukaryotes.</title>
        <authorList>
            <person name="Spang A."/>
            <person name="Saw J.H."/>
            <person name="Jorgensen S.L."/>
            <person name="Zaremba-Niedzwiedzka K."/>
            <person name="Martijn J."/>
            <person name="Lind A.E."/>
            <person name="van Eijk R."/>
            <person name="Schleper C."/>
            <person name="Guy L."/>
            <person name="Ettema T.J."/>
        </authorList>
    </citation>
    <scope>NUCLEOTIDE SEQUENCE</scope>
</reference>
<accession>A0A0F9J8M1</accession>
<evidence type="ECO:0000256" key="1">
    <source>
        <dbReference type="SAM" id="MobiDB-lite"/>
    </source>
</evidence>
<proteinExistence type="predicted"/>